<dbReference type="PaxDb" id="67767-A0A0J7KW48"/>
<dbReference type="AlphaFoldDB" id="A0A0J7KW48"/>
<dbReference type="EMBL" id="LBMM01002654">
    <property type="protein sequence ID" value="KMQ94521.1"/>
    <property type="molecule type" value="Genomic_DNA"/>
</dbReference>
<accession>A0A0J7KW48</accession>
<protein>
    <recommendedName>
        <fullName evidence="3">Transposase domain-containing protein</fullName>
    </recommendedName>
</protein>
<dbReference type="OrthoDB" id="8186801at2759"/>
<dbReference type="PANTHER" id="PTHR33053">
    <property type="entry name" value="PROTEIN, PUTATIVE-RELATED"/>
    <property type="match status" value="1"/>
</dbReference>
<keyword evidence="2" id="KW-1185">Reference proteome</keyword>
<evidence type="ECO:0000313" key="1">
    <source>
        <dbReference type="EMBL" id="KMQ94521.1"/>
    </source>
</evidence>
<dbReference type="STRING" id="67767.A0A0J7KW48"/>
<dbReference type="Proteomes" id="UP000036403">
    <property type="component" value="Unassembled WGS sequence"/>
</dbReference>
<evidence type="ECO:0000313" key="2">
    <source>
        <dbReference type="Proteomes" id="UP000036403"/>
    </source>
</evidence>
<organism evidence="1 2">
    <name type="scientific">Lasius niger</name>
    <name type="common">Black garden ant</name>
    <dbReference type="NCBI Taxonomy" id="67767"/>
    <lineage>
        <taxon>Eukaryota</taxon>
        <taxon>Metazoa</taxon>
        <taxon>Ecdysozoa</taxon>
        <taxon>Arthropoda</taxon>
        <taxon>Hexapoda</taxon>
        <taxon>Insecta</taxon>
        <taxon>Pterygota</taxon>
        <taxon>Neoptera</taxon>
        <taxon>Endopterygota</taxon>
        <taxon>Hymenoptera</taxon>
        <taxon>Apocrita</taxon>
        <taxon>Aculeata</taxon>
        <taxon>Formicoidea</taxon>
        <taxon>Formicidae</taxon>
        <taxon>Formicinae</taxon>
        <taxon>Lasius</taxon>
        <taxon>Lasius</taxon>
    </lineage>
</organism>
<reference evidence="1 2" key="1">
    <citation type="submission" date="2015-04" db="EMBL/GenBank/DDBJ databases">
        <title>Lasius niger genome sequencing.</title>
        <authorList>
            <person name="Konorov E.A."/>
            <person name="Nikitin M.A."/>
            <person name="Kirill M.V."/>
            <person name="Chang P."/>
        </authorList>
    </citation>
    <scope>NUCLEOTIDE SEQUENCE [LARGE SCALE GENOMIC DNA]</scope>
    <source>
        <tissue evidence="1">Whole</tissue>
    </source>
</reference>
<evidence type="ECO:0008006" key="3">
    <source>
        <dbReference type="Google" id="ProtNLM"/>
    </source>
</evidence>
<name>A0A0J7KW48_LASNI</name>
<comment type="caution">
    <text evidence="1">The sequence shown here is derived from an EMBL/GenBank/DDBJ whole genome shotgun (WGS) entry which is preliminary data.</text>
</comment>
<proteinExistence type="predicted"/>
<sequence length="499" mass="56865">MGDKPQHRRTWRRAARVEAIRRLNLQGIQERVAQMIDADNNNMISDSDTEYSNDNFGDVNDSSDVNSEEQHFGLHDALVNHDFDERNEICNDGSTGNEVANIIIENEENMGINHVNIENDLVVNDAQINAYVLRNVKEWGRRGVTGQKINGLLRILRVVFPQGIRSNIQSKLSEEYFTANQEIVMDVNMDGMKPFPQSCSQKDFWPILGSFANQDEPFMIAVFYGDGKPNNLNAFLEDYVAEVAALQESGFEINGTVYPFRVRNYILDAPARAFIKCCVGHGGTFACEKCCVTGCRYAAREIFIDMDADLRSDESYNTRKNPQHHTGVSPLETIGTGMVSQFRLDSMHLKDQGAFKRWLKFLLVVQECRQHGVLDNFSAYKFENHLGLIKRCLRCPYQPLQQIANRDSEGYGELRKTTNKILDHQEIRLSKRREDQAEIPGDHYSMIKTRNMALAVNEADCCFVTNQNDVVVLTNIIRTPQGEIRLAGRRFTRMTSRDG</sequence>
<gene>
    <name evidence="1" type="ORF">RF55_5320</name>
</gene>